<dbReference type="CDD" id="cd09272">
    <property type="entry name" value="RNase_HI_RT_Ty1"/>
    <property type="match status" value="1"/>
</dbReference>
<dbReference type="SUPFAM" id="SSF56672">
    <property type="entry name" value="DNA/RNA polymerases"/>
    <property type="match status" value="1"/>
</dbReference>
<evidence type="ECO:0000313" key="3">
    <source>
        <dbReference type="EMBL" id="KAA3452462.1"/>
    </source>
</evidence>
<evidence type="ECO:0000313" key="4">
    <source>
        <dbReference type="Proteomes" id="UP000325315"/>
    </source>
</evidence>
<reference evidence="3" key="1">
    <citation type="submission" date="2019-08" db="EMBL/GenBank/DDBJ databases">
        <authorList>
            <person name="Liu F."/>
        </authorList>
    </citation>
    <scope>NUCLEOTIDE SEQUENCE [LARGE SCALE GENOMIC DNA]</scope>
    <source>
        <strain evidence="3">PA1801</strain>
        <tissue evidence="3">Leaf</tissue>
    </source>
</reference>
<keyword evidence="1" id="KW-0812">Transmembrane</keyword>
<proteinExistence type="predicted"/>
<gene>
    <name evidence="3" type="ORF">EPI10_034410</name>
</gene>
<keyword evidence="1" id="KW-0472">Membrane</keyword>
<sequence length="542" mass="62075">MKDYICSNQSSAFFATGSYPISHGYSSLHLPVHNQLFLAHISSLIEPQTYAEDILDPRWVDAMQQEIQALKANGTREVVPLPAGAVPIGCKWVYKVKYNFDGLIERFKARLVLIFKRPYPLLLSMLPFGLLLVWLPYMTGLFCKWTFTMPFYKEICVKRWFSHTGEHKVCRLLKSFYGLKQASRQWNLKLTRALLQEGYIQSKYDYSLFSKRQWGNIVILLVYVDDPLIIGSDIGMINELKKVLHQNFKMKDLGALKYFLGIEVMRSREGIVLNQQKYALELIADVGLGEAKPTSTPLEQDQKLTLIEYDDSVQMKTDGDELITDVAVYQRLLGRLLYLTNTRPDIIQFMHKPKKSHLDAAFWVVLYIKKNPGQGILLSISSKPQLIAFYDSDWASCPMSRRSVTGFSRLMEIKKKQTTVSRLSANAEYRSGAVVADIIWLDGLLKEISLNKLFKSVLFSDSRSALQIAANPVFHERTKHIEIDCHFVRDKIGEGLIQMQHIRTTEQLADLITKALGIKKHEYLVSKLGLKIYTNPQLEGEC</sequence>
<dbReference type="InterPro" id="IPR013103">
    <property type="entry name" value="RVT_2"/>
</dbReference>
<keyword evidence="4" id="KW-1185">Reference proteome</keyword>
<dbReference type="Pfam" id="PF07727">
    <property type="entry name" value="RVT_2"/>
    <property type="match status" value="1"/>
</dbReference>
<dbReference type="AlphaFoldDB" id="A0A5B6U8K9"/>
<protein>
    <submittedName>
        <fullName evidence="3">Retrovirus-related Pol polyprotein from transposon TNT 1-94</fullName>
    </submittedName>
</protein>
<keyword evidence="1" id="KW-1133">Transmembrane helix</keyword>
<evidence type="ECO:0000259" key="2">
    <source>
        <dbReference type="Pfam" id="PF07727"/>
    </source>
</evidence>
<evidence type="ECO:0000256" key="1">
    <source>
        <dbReference type="SAM" id="Phobius"/>
    </source>
</evidence>
<dbReference type="OrthoDB" id="414945at2759"/>
<dbReference type="Proteomes" id="UP000325315">
    <property type="component" value="Unassembled WGS sequence"/>
</dbReference>
<dbReference type="PANTHER" id="PTHR11439:SF511">
    <property type="match status" value="1"/>
</dbReference>
<organism evidence="3 4">
    <name type="scientific">Gossypium australe</name>
    <dbReference type="NCBI Taxonomy" id="47621"/>
    <lineage>
        <taxon>Eukaryota</taxon>
        <taxon>Viridiplantae</taxon>
        <taxon>Streptophyta</taxon>
        <taxon>Embryophyta</taxon>
        <taxon>Tracheophyta</taxon>
        <taxon>Spermatophyta</taxon>
        <taxon>Magnoliopsida</taxon>
        <taxon>eudicotyledons</taxon>
        <taxon>Gunneridae</taxon>
        <taxon>Pentapetalae</taxon>
        <taxon>rosids</taxon>
        <taxon>malvids</taxon>
        <taxon>Malvales</taxon>
        <taxon>Malvaceae</taxon>
        <taxon>Malvoideae</taxon>
        <taxon>Gossypium</taxon>
    </lineage>
</organism>
<name>A0A5B6U8K9_9ROSI</name>
<dbReference type="InterPro" id="IPR043502">
    <property type="entry name" value="DNA/RNA_pol_sf"/>
</dbReference>
<accession>A0A5B6U8K9</accession>
<feature type="domain" description="Reverse transcriptase Ty1/copia-type" evidence="2">
    <location>
        <begin position="165"/>
        <end position="299"/>
    </location>
</feature>
<dbReference type="EMBL" id="SMMG02000027">
    <property type="protein sequence ID" value="KAA3452462.1"/>
    <property type="molecule type" value="Genomic_DNA"/>
</dbReference>
<comment type="caution">
    <text evidence="3">The sequence shown here is derived from an EMBL/GenBank/DDBJ whole genome shotgun (WGS) entry which is preliminary data.</text>
</comment>
<feature type="transmembrane region" description="Helical" evidence="1">
    <location>
        <begin position="119"/>
        <end position="137"/>
    </location>
</feature>
<dbReference type="PANTHER" id="PTHR11439">
    <property type="entry name" value="GAG-POL-RELATED RETROTRANSPOSON"/>
    <property type="match status" value="1"/>
</dbReference>